<keyword evidence="5" id="KW-0720">Serine protease</keyword>
<name>A0ABQ0YVF5_9NOCA</name>
<protein>
    <recommendedName>
        <fullName evidence="6">ATP-dependent Clp protease proteolytic subunit</fullName>
    </recommendedName>
</protein>
<keyword evidence="4" id="KW-0378">Hydrolase</keyword>
<evidence type="ECO:0000256" key="4">
    <source>
        <dbReference type="ARBA" id="ARBA00022801"/>
    </source>
</evidence>
<dbReference type="EMBL" id="BLAH01000202">
    <property type="protein sequence ID" value="GES40527.1"/>
    <property type="molecule type" value="Genomic_DNA"/>
</dbReference>
<dbReference type="NCBIfam" id="NF045542">
    <property type="entry name" value="Clp_rel_HeadMat"/>
    <property type="match status" value="1"/>
</dbReference>
<feature type="region of interest" description="Disordered" evidence="7">
    <location>
        <begin position="220"/>
        <end position="242"/>
    </location>
</feature>
<evidence type="ECO:0000256" key="6">
    <source>
        <dbReference type="RuleBase" id="RU003567"/>
    </source>
</evidence>
<evidence type="ECO:0000256" key="5">
    <source>
        <dbReference type="ARBA" id="ARBA00022825"/>
    </source>
</evidence>
<keyword evidence="9" id="KW-1185">Reference proteome</keyword>
<gene>
    <name evidence="8" type="ORF">RAJCM14343_5817</name>
</gene>
<dbReference type="InterPro" id="IPR012106">
    <property type="entry name" value="Phage_Mu_Gp1"/>
</dbReference>
<dbReference type="PANTHER" id="PTHR10381">
    <property type="entry name" value="ATP-DEPENDENT CLP PROTEASE PROTEOLYTIC SUBUNIT"/>
    <property type="match status" value="1"/>
</dbReference>
<dbReference type="Gene3D" id="3.90.226.10">
    <property type="entry name" value="2-enoyl-CoA Hydratase, Chain A, domain 1"/>
    <property type="match status" value="1"/>
</dbReference>
<proteinExistence type="inferred from homology"/>
<evidence type="ECO:0000256" key="3">
    <source>
        <dbReference type="ARBA" id="ARBA00022670"/>
    </source>
</evidence>
<comment type="similarity">
    <text evidence="1 6">Belongs to the peptidase S14 family.</text>
</comment>
<accession>A0ABQ0YVF5</accession>
<evidence type="ECO:0000256" key="2">
    <source>
        <dbReference type="ARBA" id="ARBA00022490"/>
    </source>
</evidence>
<comment type="caution">
    <text evidence="8">The sequence shown here is derived from an EMBL/GenBank/DDBJ whole genome shotgun (WGS) entry which is preliminary data.</text>
</comment>
<keyword evidence="3" id="KW-0645">Protease</keyword>
<evidence type="ECO:0000313" key="9">
    <source>
        <dbReference type="Proteomes" id="UP000325466"/>
    </source>
</evidence>
<dbReference type="Proteomes" id="UP000325466">
    <property type="component" value="Unassembled WGS sequence"/>
</dbReference>
<reference evidence="8 9" key="1">
    <citation type="journal article" date="2018" name="Biodegradation">
        <title>1,4-Dioxane degradation characteristics of Rhodococcus aetherivorans JCM 14343.</title>
        <authorList>
            <person name="Inoue D."/>
            <person name="Tsunoda T."/>
            <person name="Yamamoto N."/>
            <person name="Ike M."/>
            <person name="Sei K."/>
        </authorList>
    </citation>
    <scope>NUCLEOTIDE SEQUENCE [LARGE SCALE GENOMIC DNA]</scope>
    <source>
        <strain evidence="8 9">JCM 14343</strain>
    </source>
</reference>
<evidence type="ECO:0000256" key="1">
    <source>
        <dbReference type="ARBA" id="ARBA00007039"/>
    </source>
</evidence>
<dbReference type="InterPro" id="IPR001907">
    <property type="entry name" value="ClpP"/>
</dbReference>
<evidence type="ECO:0000313" key="8">
    <source>
        <dbReference type="EMBL" id="GES40527.1"/>
    </source>
</evidence>
<keyword evidence="2" id="KW-0963">Cytoplasm</keyword>
<dbReference type="SUPFAM" id="SSF52096">
    <property type="entry name" value="ClpP/crotonase"/>
    <property type="match status" value="1"/>
</dbReference>
<dbReference type="RefSeq" id="WP_080688530.1">
    <property type="nucleotide sequence ID" value="NZ_BAAAYP010000018.1"/>
</dbReference>
<dbReference type="Pfam" id="PF00574">
    <property type="entry name" value="CLP_protease"/>
    <property type="match status" value="1"/>
</dbReference>
<evidence type="ECO:0000256" key="7">
    <source>
        <dbReference type="SAM" id="MobiDB-lite"/>
    </source>
</evidence>
<dbReference type="PANTHER" id="PTHR10381:SF70">
    <property type="entry name" value="ATP-DEPENDENT CLP PROTEASE PROTEOLYTIC SUBUNIT"/>
    <property type="match status" value="1"/>
</dbReference>
<dbReference type="Pfam" id="PF10123">
    <property type="entry name" value="Mu-like_Pro"/>
    <property type="match status" value="1"/>
</dbReference>
<dbReference type="InterPro" id="IPR029045">
    <property type="entry name" value="ClpP/crotonase-like_dom_sf"/>
</dbReference>
<dbReference type="CDD" id="cd07016">
    <property type="entry name" value="S14_ClpP_1"/>
    <property type="match status" value="1"/>
</dbReference>
<feature type="region of interest" description="Disordered" evidence="7">
    <location>
        <begin position="1"/>
        <end position="24"/>
    </location>
</feature>
<sequence length="406" mass="43383">MNPFLRSPSAFQRTPVRAERPDPKTSAGGVVTLRLYDPLDSWGEWWGISAKEFVAVLDELPDDTREIRLLINSPGGEVWEALAILNALRAHPAKVVAVVEGVAASSASFIAAGVDELHMMRNAELFVHKAWGMCMGNADDMTKMSGYLEHEDRNIASVYADKAGGTVEQWLDAMAAETWYSADEAAAAGLADVVLDAESEQAQAVQNRFDLSVFNHAGRRATARPGPKDSSAEAEAATGKEGAVPTLKEEIAKSLGIAEDATDEQVLAAVNEALEERADPAAGTEAAPVTTEAVTQAAAKFGLTVVDSAKLEQWQADAAAGRAALDRIERQDRERVVDEAVAKGKIPPANREHWLNLLAADPAAKETLNALPDELAVPINEIGYSGVDPAQPSNVADHATYKNWSL</sequence>
<organism evidence="8 9">
    <name type="scientific">Rhodococcus aetherivorans</name>
    <dbReference type="NCBI Taxonomy" id="191292"/>
    <lineage>
        <taxon>Bacteria</taxon>
        <taxon>Bacillati</taxon>
        <taxon>Actinomycetota</taxon>
        <taxon>Actinomycetes</taxon>
        <taxon>Mycobacteriales</taxon>
        <taxon>Nocardiaceae</taxon>
        <taxon>Rhodococcus</taxon>
    </lineage>
</organism>
<dbReference type="PRINTS" id="PR00127">
    <property type="entry name" value="CLPPROTEASEP"/>
</dbReference>
<dbReference type="InterPro" id="IPR023562">
    <property type="entry name" value="ClpP/TepA"/>
</dbReference>